<name>A0ABU8WDJ9_9BURK</name>
<evidence type="ECO:0000259" key="2">
    <source>
        <dbReference type="Pfam" id="PF12706"/>
    </source>
</evidence>
<sequence length="306" mass="33621">MNAQPSAVEAVDRAAMPATLERLPSTDLLAEFSAREDGDAVSAWWLGQAGFCIRWRDLRIAVDPYLSDSLARKYAGTRFPHRRMMAAPVQPEQLTQLDFVFCTHAHTDHMDGDTLSAIARSNARCRFVVPLAERAKALERGVPADRMITLRAGDELPIGPGASVAVVPAAHEERRSDADGNDLYLGYVLKLGERTLYHPGDCVPFEGLEDWLRPHRIELALLPVNGRDALRASNGVPGNFHLQEAVELCCAVGIGRMLGHHYGMFDFNTVQPEDSEREIARMRPVCGASLVRAATRYVLKAAPANA</sequence>
<feature type="domain" description="Metallo-beta-lactamase" evidence="2">
    <location>
        <begin position="59"/>
        <end position="262"/>
    </location>
</feature>
<dbReference type="InterPro" id="IPR050114">
    <property type="entry name" value="UPF0173_UPF0282_UlaG_hydrolase"/>
</dbReference>
<dbReference type="Proteomes" id="UP001385892">
    <property type="component" value="Unassembled WGS sequence"/>
</dbReference>
<dbReference type="Gene3D" id="3.60.15.10">
    <property type="entry name" value="Ribonuclease Z/Hydroxyacylglutathione hydrolase-like"/>
    <property type="match status" value="1"/>
</dbReference>
<keyword evidence="1" id="KW-0378">Hydrolase</keyword>
<evidence type="ECO:0000313" key="4">
    <source>
        <dbReference type="Proteomes" id="UP001385892"/>
    </source>
</evidence>
<dbReference type="SUPFAM" id="SSF56281">
    <property type="entry name" value="Metallo-hydrolase/oxidoreductase"/>
    <property type="match status" value="1"/>
</dbReference>
<dbReference type="Pfam" id="PF12706">
    <property type="entry name" value="Lactamase_B_2"/>
    <property type="match status" value="1"/>
</dbReference>
<dbReference type="PANTHER" id="PTHR43546">
    <property type="entry name" value="UPF0173 METAL-DEPENDENT HYDROLASE MJ1163-RELATED"/>
    <property type="match status" value="1"/>
</dbReference>
<dbReference type="RefSeq" id="WP_340340734.1">
    <property type="nucleotide sequence ID" value="NZ_JBBKZT010000001.1"/>
</dbReference>
<dbReference type="InterPro" id="IPR001279">
    <property type="entry name" value="Metallo-B-lactamas"/>
</dbReference>
<dbReference type="EMBL" id="JBBKZT010000001">
    <property type="protein sequence ID" value="MEJ8845575.1"/>
    <property type="molecule type" value="Genomic_DNA"/>
</dbReference>
<organism evidence="3 4">
    <name type="scientific">Variovorax rhizosphaerae</name>
    <dbReference type="NCBI Taxonomy" id="1836200"/>
    <lineage>
        <taxon>Bacteria</taxon>
        <taxon>Pseudomonadati</taxon>
        <taxon>Pseudomonadota</taxon>
        <taxon>Betaproteobacteria</taxon>
        <taxon>Burkholderiales</taxon>
        <taxon>Comamonadaceae</taxon>
        <taxon>Variovorax</taxon>
    </lineage>
</organism>
<proteinExistence type="predicted"/>
<accession>A0ABU8WDJ9</accession>
<evidence type="ECO:0000313" key="3">
    <source>
        <dbReference type="EMBL" id="MEJ8845575.1"/>
    </source>
</evidence>
<dbReference type="InterPro" id="IPR036866">
    <property type="entry name" value="RibonucZ/Hydroxyglut_hydro"/>
</dbReference>
<dbReference type="PANTHER" id="PTHR43546:SF9">
    <property type="entry name" value="L-ASCORBATE-6-PHOSPHATE LACTONASE ULAG-RELATED"/>
    <property type="match status" value="1"/>
</dbReference>
<reference evidence="3 4" key="1">
    <citation type="submission" date="2024-03" db="EMBL/GenBank/DDBJ databases">
        <title>Novel species of the genus Variovorax.</title>
        <authorList>
            <person name="Liu Q."/>
            <person name="Xin Y.-H."/>
        </authorList>
    </citation>
    <scope>NUCLEOTIDE SEQUENCE [LARGE SCALE GENOMIC DNA]</scope>
    <source>
        <strain evidence="3 4">KACC 18900</strain>
    </source>
</reference>
<comment type="caution">
    <text evidence="3">The sequence shown here is derived from an EMBL/GenBank/DDBJ whole genome shotgun (WGS) entry which is preliminary data.</text>
</comment>
<gene>
    <name evidence="3" type="ORF">WKW82_02885</name>
</gene>
<protein>
    <submittedName>
        <fullName evidence="3">MBL fold metallo-hydrolase</fullName>
    </submittedName>
</protein>
<keyword evidence="4" id="KW-1185">Reference proteome</keyword>
<evidence type="ECO:0000256" key="1">
    <source>
        <dbReference type="ARBA" id="ARBA00022801"/>
    </source>
</evidence>